<evidence type="ECO:0000313" key="2">
    <source>
        <dbReference type="EMBL" id="NNU15135.1"/>
    </source>
</evidence>
<dbReference type="Pfam" id="PF01882">
    <property type="entry name" value="DUF58"/>
    <property type="match status" value="1"/>
</dbReference>
<dbReference type="PANTHER" id="PTHR33608:SF6">
    <property type="entry name" value="BLL2464 PROTEIN"/>
    <property type="match status" value="1"/>
</dbReference>
<protein>
    <submittedName>
        <fullName evidence="2">DUF58 domain-containing protein</fullName>
    </submittedName>
</protein>
<comment type="caution">
    <text evidence="2">The sequence shown here is derived from an EMBL/GenBank/DDBJ whole genome shotgun (WGS) entry which is preliminary data.</text>
</comment>
<evidence type="ECO:0000259" key="1">
    <source>
        <dbReference type="Pfam" id="PF01882"/>
    </source>
</evidence>
<proteinExistence type="predicted"/>
<name>A0A7Y3RK41_9PROT</name>
<accession>A0A7Y3RK41</accession>
<dbReference type="Proteomes" id="UP000536835">
    <property type="component" value="Unassembled WGS sequence"/>
</dbReference>
<organism evidence="2 3">
    <name type="scientific">Parvularcula mediterranea</name>
    <dbReference type="NCBI Taxonomy" id="2732508"/>
    <lineage>
        <taxon>Bacteria</taxon>
        <taxon>Pseudomonadati</taxon>
        <taxon>Pseudomonadota</taxon>
        <taxon>Alphaproteobacteria</taxon>
        <taxon>Parvularculales</taxon>
        <taxon>Parvularculaceae</taxon>
        <taxon>Parvularcula</taxon>
    </lineage>
</organism>
<feature type="domain" description="DUF58" evidence="1">
    <location>
        <begin position="54"/>
        <end position="251"/>
    </location>
</feature>
<reference evidence="2 3" key="1">
    <citation type="submission" date="2020-05" db="EMBL/GenBank/DDBJ databases">
        <title>Parvularcula mediterraneae sp. nov., isolated from polypropylene straw from shallow seawater of the seashore of Laganas in Zakynthos island, Greece.</title>
        <authorList>
            <person name="Szabo I."/>
            <person name="Al-Omari J."/>
            <person name="Rado J."/>
            <person name="Szerdahelyi G.S."/>
        </authorList>
    </citation>
    <scope>NUCLEOTIDE SEQUENCE [LARGE SCALE GENOMIC DNA]</scope>
    <source>
        <strain evidence="2 3">ZS-1/3</strain>
    </source>
</reference>
<evidence type="ECO:0000313" key="3">
    <source>
        <dbReference type="Proteomes" id="UP000536835"/>
    </source>
</evidence>
<keyword evidence="3" id="KW-1185">Reference proteome</keyword>
<gene>
    <name evidence="2" type="ORF">HK107_02200</name>
</gene>
<dbReference type="PANTHER" id="PTHR33608">
    <property type="entry name" value="BLL2464 PROTEIN"/>
    <property type="match status" value="1"/>
</dbReference>
<dbReference type="EMBL" id="JABFCX010000002">
    <property type="protein sequence ID" value="NNU15135.1"/>
    <property type="molecule type" value="Genomic_DNA"/>
</dbReference>
<dbReference type="RefSeq" id="WP_173196361.1">
    <property type="nucleotide sequence ID" value="NZ_JABFCX010000002.1"/>
</dbReference>
<sequence length="289" mass="32284">MTGAQERISLERRAAETAARLPDLIARAEAAAQVVMSGRHPRQKEGRSDTFWQFRDYAQGDPVSSIDWRQSSKLDRRLLVRQTEWEQPQTVLLWCGGGEDFDYGSGEETKRFRGLTITLALAILALRSGERVGIWGSEEPPRAGQHALPLIAEELLRQGAELPRVAPRQGALVLLVSDFHDDPQALSDAFTRIRDARGHATAIVVEDPKETDFPFQGSQRFEGPRAERRKFFGEASAVREGYLDLRQQHHAALSDAVRGPGEAVLFHRSDEPTTPLLLQVNQIFAGESR</sequence>
<dbReference type="AlphaFoldDB" id="A0A7Y3RK41"/>
<dbReference type="InterPro" id="IPR002881">
    <property type="entry name" value="DUF58"/>
</dbReference>